<dbReference type="Pfam" id="PF11716">
    <property type="entry name" value="MDMPI_N"/>
    <property type="match status" value="1"/>
</dbReference>
<evidence type="ECO:0000259" key="1">
    <source>
        <dbReference type="Pfam" id="PF07398"/>
    </source>
</evidence>
<dbReference type="Proteomes" id="UP000741013">
    <property type="component" value="Unassembled WGS sequence"/>
</dbReference>
<sequence>MALTSEELRANIAAGHERLAKRLVELTDDEARGPSALPGWSRGHVLTHLENLGRAFRRQAEYALAGKTIEVYDGGRPGRDAGIEAGAGRSAAELREGVLDSIHGLEESWAQVPEDGWQRPVRYREGPLLGTVFCWWREVEIHFADADLGYRTDDWSPEFCAHVLEFLAPRAPEGVRLVLRPVDDPREWAWGSGPEAEARGRLTELTAWMAGRREDGSLPALGPWP</sequence>
<dbReference type="EMBL" id="JAGGMS010000001">
    <property type="protein sequence ID" value="MBP2186090.1"/>
    <property type="molecule type" value="Genomic_DNA"/>
</dbReference>
<dbReference type="InterPro" id="IPR034660">
    <property type="entry name" value="DinB/YfiT-like"/>
</dbReference>
<reference evidence="3 4" key="1">
    <citation type="submission" date="2021-03" db="EMBL/GenBank/DDBJ databases">
        <title>Sequencing the genomes of 1000 actinobacteria strains.</title>
        <authorList>
            <person name="Klenk H.-P."/>
        </authorList>
    </citation>
    <scope>NUCLEOTIDE SEQUENCE [LARGE SCALE GENOMIC DNA]</scope>
    <source>
        <strain evidence="3 4">DSM 45510</strain>
    </source>
</reference>
<dbReference type="InterPro" id="IPR017517">
    <property type="entry name" value="Maleyloyr_isom"/>
</dbReference>
<dbReference type="InterPro" id="IPR024344">
    <property type="entry name" value="MDMPI_metal-binding"/>
</dbReference>
<dbReference type="EC" id="5.2.1.4" evidence="3"/>
<organism evidence="3 4">
    <name type="scientific">Amycolatopsis magusensis</name>
    <dbReference type="NCBI Taxonomy" id="882444"/>
    <lineage>
        <taxon>Bacteria</taxon>
        <taxon>Bacillati</taxon>
        <taxon>Actinomycetota</taxon>
        <taxon>Actinomycetes</taxon>
        <taxon>Pseudonocardiales</taxon>
        <taxon>Pseudonocardiaceae</taxon>
        <taxon>Amycolatopsis</taxon>
    </lineage>
</organism>
<keyword evidence="4" id="KW-1185">Reference proteome</keyword>
<evidence type="ECO:0000259" key="2">
    <source>
        <dbReference type="Pfam" id="PF11716"/>
    </source>
</evidence>
<keyword evidence="3" id="KW-0413">Isomerase</keyword>
<feature type="domain" description="Mycothiol-dependent maleylpyruvate isomerase metal-binding" evidence="2">
    <location>
        <begin position="13"/>
        <end position="146"/>
    </location>
</feature>
<dbReference type="GO" id="GO:0050077">
    <property type="term" value="F:maleylpyruvate isomerase activity"/>
    <property type="evidence" value="ECO:0007669"/>
    <property type="project" value="UniProtKB-EC"/>
</dbReference>
<evidence type="ECO:0000313" key="3">
    <source>
        <dbReference type="EMBL" id="MBP2186090.1"/>
    </source>
</evidence>
<dbReference type="SUPFAM" id="SSF109854">
    <property type="entry name" value="DinB/YfiT-like putative metalloenzymes"/>
    <property type="match status" value="1"/>
</dbReference>
<proteinExistence type="predicted"/>
<dbReference type="Pfam" id="PF07398">
    <property type="entry name" value="MDMPI_C"/>
    <property type="match status" value="1"/>
</dbReference>
<accession>A0ABS4Q328</accession>
<dbReference type="InterPro" id="IPR010872">
    <property type="entry name" value="MDMPI_C-term_domain"/>
</dbReference>
<dbReference type="RefSeq" id="WP_209668943.1">
    <property type="nucleotide sequence ID" value="NZ_JAGGMS010000001.1"/>
</dbReference>
<dbReference type="Gene3D" id="1.20.120.450">
    <property type="entry name" value="dinb family like domain"/>
    <property type="match status" value="1"/>
</dbReference>
<protein>
    <submittedName>
        <fullName evidence="3">Maleylpyruvate isomerase</fullName>
        <ecNumber evidence="3">5.2.1.4</ecNumber>
    </submittedName>
</protein>
<dbReference type="SUPFAM" id="SSF55718">
    <property type="entry name" value="SCP-like"/>
    <property type="match status" value="1"/>
</dbReference>
<feature type="domain" description="MDMPI C-terminal" evidence="1">
    <location>
        <begin position="154"/>
        <end position="217"/>
    </location>
</feature>
<gene>
    <name evidence="3" type="ORF">JOM49_007616</name>
</gene>
<dbReference type="InterPro" id="IPR036527">
    <property type="entry name" value="SCP2_sterol-bd_dom_sf"/>
</dbReference>
<comment type="caution">
    <text evidence="3">The sequence shown here is derived from an EMBL/GenBank/DDBJ whole genome shotgun (WGS) entry which is preliminary data.</text>
</comment>
<dbReference type="NCBIfam" id="TIGR03083">
    <property type="entry name" value="maleylpyruvate isomerase family mycothiol-dependent enzyme"/>
    <property type="match status" value="1"/>
</dbReference>
<name>A0ABS4Q328_9PSEU</name>
<evidence type="ECO:0000313" key="4">
    <source>
        <dbReference type="Proteomes" id="UP000741013"/>
    </source>
</evidence>